<evidence type="ECO:0000256" key="6">
    <source>
        <dbReference type="ARBA" id="ARBA00023136"/>
    </source>
</evidence>
<dbReference type="InterPro" id="IPR003663">
    <property type="entry name" value="Sugar/inositol_transpt"/>
</dbReference>
<feature type="transmembrane region" description="Helical" evidence="9">
    <location>
        <begin position="148"/>
        <end position="166"/>
    </location>
</feature>
<feature type="transmembrane region" description="Helical" evidence="9">
    <location>
        <begin position="245"/>
        <end position="266"/>
    </location>
</feature>
<dbReference type="NCBIfam" id="TIGR00879">
    <property type="entry name" value="SP"/>
    <property type="match status" value="1"/>
</dbReference>
<dbReference type="Gene3D" id="1.20.1250.20">
    <property type="entry name" value="MFS general substrate transporter like domains"/>
    <property type="match status" value="1"/>
</dbReference>
<evidence type="ECO:0000256" key="9">
    <source>
        <dbReference type="SAM" id="Phobius"/>
    </source>
</evidence>
<keyword evidence="4 9" id="KW-0812">Transmembrane</keyword>
<comment type="caution">
    <text evidence="11">The sequence shown here is derived from an EMBL/GenBank/DDBJ whole genome shotgun (WGS) entry which is preliminary data.</text>
</comment>
<evidence type="ECO:0000256" key="7">
    <source>
        <dbReference type="RuleBase" id="RU003346"/>
    </source>
</evidence>
<sequence length="575" mass="63941">MTERRRSSIVQVDREQDGVARIQDSAMRRLSSINPGVVHEFEEAKAAAAGEHELTIRDAIRLYPKAIIFSIIFSTAVVMEGYDLSLMGSFFGFPPFRNRYGTQDDPDGDGRLISAPWQSGIQNGVQVGSIIGLWANGIISEKFGYRKTMLGSLVLMIGFIFLPVFAQNIETILAGAVLCGFPWGVFQTITVTYASDVTPVVLRPYLTSYVNLCWVIGQFIAAGVLRGMLTRTDQWAYRIPFALQWIWPPLIFIGCILAPESPWWLVRHGKMDEARKSLLKLTKVDSGVPFDVDKQIAMIKATNDLEMAMSEGTNYWDCFKGIDLRRTEITCMVWVTQAFCGSSLMGQSVQFYEYAGLSSENAFNFNLGQYAMGAVGTVLSWFLMPHLGRRALYLYGLAVLFALLMVVGGMGVLGTARGPSLTAGTLLLLYTFIYDFTVGPVCYALVADIPSTRLKIKTVVLARNLYNVGGIINNVIMPRMLLPTEWNWGAKSGFFWAGVCLLLWTYHYFRLPEPKGRTYGEMDVLFENKVSARKFRKTRVDQFAGHSTDLAYGGAGDSSSDNEKKATPAHVDAVH</sequence>
<protein>
    <submittedName>
        <fullName evidence="11">Maltose permease MAL61</fullName>
    </submittedName>
</protein>
<keyword evidence="12" id="KW-1185">Reference proteome</keyword>
<dbReference type="InterPro" id="IPR020846">
    <property type="entry name" value="MFS_dom"/>
</dbReference>
<comment type="subcellular location">
    <subcellularLocation>
        <location evidence="1">Membrane</location>
        <topology evidence="1">Multi-pass membrane protein</topology>
    </subcellularLocation>
</comment>
<feature type="compositionally biased region" description="Basic and acidic residues" evidence="8">
    <location>
        <begin position="561"/>
        <end position="575"/>
    </location>
</feature>
<evidence type="ECO:0000256" key="4">
    <source>
        <dbReference type="ARBA" id="ARBA00022692"/>
    </source>
</evidence>
<keyword evidence="6 9" id="KW-0472">Membrane</keyword>
<evidence type="ECO:0000256" key="5">
    <source>
        <dbReference type="ARBA" id="ARBA00022989"/>
    </source>
</evidence>
<organism evidence="11 12">
    <name type="scientific">Cyphellophora attinorum</name>
    <dbReference type="NCBI Taxonomy" id="1664694"/>
    <lineage>
        <taxon>Eukaryota</taxon>
        <taxon>Fungi</taxon>
        <taxon>Dikarya</taxon>
        <taxon>Ascomycota</taxon>
        <taxon>Pezizomycotina</taxon>
        <taxon>Eurotiomycetes</taxon>
        <taxon>Chaetothyriomycetidae</taxon>
        <taxon>Chaetothyriales</taxon>
        <taxon>Cyphellophoraceae</taxon>
        <taxon>Cyphellophora</taxon>
    </lineage>
</organism>
<dbReference type="EMBL" id="LFJN01000015">
    <property type="protein sequence ID" value="KPI39350.1"/>
    <property type="molecule type" value="Genomic_DNA"/>
</dbReference>
<dbReference type="RefSeq" id="XP_017999313.1">
    <property type="nucleotide sequence ID" value="XM_018145233.1"/>
</dbReference>
<dbReference type="PANTHER" id="PTHR48022">
    <property type="entry name" value="PLASTIDIC GLUCOSE TRANSPORTER 4"/>
    <property type="match status" value="1"/>
</dbReference>
<evidence type="ECO:0000259" key="10">
    <source>
        <dbReference type="PROSITE" id="PS50850"/>
    </source>
</evidence>
<feature type="transmembrane region" description="Helical" evidence="9">
    <location>
        <begin position="172"/>
        <end position="194"/>
    </location>
</feature>
<feature type="region of interest" description="Disordered" evidence="8">
    <location>
        <begin position="553"/>
        <end position="575"/>
    </location>
</feature>
<keyword evidence="3 7" id="KW-0813">Transport</keyword>
<evidence type="ECO:0000256" key="3">
    <source>
        <dbReference type="ARBA" id="ARBA00022448"/>
    </source>
</evidence>
<dbReference type="PROSITE" id="PS50850">
    <property type="entry name" value="MFS"/>
    <property type="match status" value="1"/>
</dbReference>
<dbReference type="FunFam" id="1.20.1250.20:FF:000149">
    <property type="entry name" value="MFS transporter, SP family, general alpha glucoside:H+ symporter"/>
    <property type="match status" value="1"/>
</dbReference>
<dbReference type="AlphaFoldDB" id="A0A0N1H365"/>
<dbReference type="InterPro" id="IPR036259">
    <property type="entry name" value="MFS_trans_sf"/>
</dbReference>
<gene>
    <name evidence="11" type="ORF">AB675_5051</name>
</gene>
<dbReference type="SUPFAM" id="SSF103473">
    <property type="entry name" value="MFS general substrate transporter"/>
    <property type="match status" value="1"/>
</dbReference>
<feature type="transmembrane region" description="Helical" evidence="9">
    <location>
        <begin position="206"/>
        <end position="225"/>
    </location>
</feature>
<feature type="transmembrane region" description="Helical" evidence="9">
    <location>
        <begin position="488"/>
        <end position="509"/>
    </location>
</feature>
<feature type="transmembrane region" description="Helical" evidence="9">
    <location>
        <begin position="458"/>
        <end position="476"/>
    </location>
</feature>
<feature type="transmembrane region" description="Helical" evidence="9">
    <location>
        <begin position="367"/>
        <end position="384"/>
    </location>
</feature>
<evidence type="ECO:0000256" key="8">
    <source>
        <dbReference type="SAM" id="MobiDB-lite"/>
    </source>
</evidence>
<feature type="domain" description="Major facilitator superfamily (MFS) profile" evidence="10">
    <location>
        <begin position="69"/>
        <end position="515"/>
    </location>
</feature>
<evidence type="ECO:0000313" key="12">
    <source>
        <dbReference type="Proteomes" id="UP000038010"/>
    </source>
</evidence>
<dbReference type="InterPro" id="IPR050360">
    <property type="entry name" value="MFS_Sugar_Transporters"/>
</dbReference>
<dbReference type="PANTHER" id="PTHR48022:SF5">
    <property type="entry name" value="ALPHA-GLUCOSIDES PERMEASE MPH2-RELATED"/>
    <property type="match status" value="1"/>
</dbReference>
<evidence type="ECO:0000256" key="1">
    <source>
        <dbReference type="ARBA" id="ARBA00004141"/>
    </source>
</evidence>
<evidence type="ECO:0000313" key="11">
    <source>
        <dbReference type="EMBL" id="KPI39350.1"/>
    </source>
</evidence>
<dbReference type="Pfam" id="PF00083">
    <property type="entry name" value="Sugar_tr"/>
    <property type="match status" value="1"/>
</dbReference>
<dbReference type="InterPro" id="IPR005828">
    <property type="entry name" value="MFS_sugar_transport-like"/>
</dbReference>
<dbReference type="GO" id="GO:0016020">
    <property type="term" value="C:membrane"/>
    <property type="evidence" value="ECO:0007669"/>
    <property type="project" value="UniProtKB-SubCell"/>
</dbReference>
<name>A0A0N1H365_9EURO</name>
<evidence type="ECO:0000256" key="2">
    <source>
        <dbReference type="ARBA" id="ARBA00010992"/>
    </source>
</evidence>
<dbReference type="OrthoDB" id="6612291at2759"/>
<feature type="transmembrane region" description="Helical" evidence="9">
    <location>
        <begin position="391"/>
        <end position="413"/>
    </location>
</feature>
<reference evidence="11 12" key="1">
    <citation type="submission" date="2015-06" db="EMBL/GenBank/DDBJ databases">
        <title>Draft genome of the ant-associated black yeast Phialophora attae CBS 131958.</title>
        <authorList>
            <person name="Moreno L.F."/>
            <person name="Stielow B.J."/>
            <person name="de Hoog S."/>
            <person name="Vicente V.A."/>
            <person name="Weiss V.A."/>
            <person name="de Vries M."/>
            <person name="Cruz L.M."/>
            <person name="Souza E.M."/>
        </authorList>
    </citation>
    <scope>NUCLEOTIDE SEQUENCE [LARGE SCALE GENOMIC DNA]</scope>
    <source>
        <strain evidence="11 12">CBS 131958</strain>
    </source>
</reference>
<dbReference type="VEuPathDB" id="FungiDB:AB675_5051"/>
<keyword evidence="5 9" id="KW-1133">Transmembrane helix</keyword>
<dbReference type="GO" id="GO:0005351">
    <property type="term" value="F:carbohydrate:proton symporter activity"/>
    <property type="evidence" value="ECO:0007669"/>
    <property type="project" value="TreeGrafter"/>
</dbReference>
<accession>A0A0N1H365</accession>
<proteinExistence type="inferred from homology"/>
<dbReference type="Proteomes" id="UP000038010">
    <property type="component" value="Unassembled WGS sequence"/>
</dbReference>
<comment type="similarity">
    <text evidence="2 7">Belongs to the major facilitator superfamily. Sugar transporter (TC 2.A.1.1) family.</text>
</comment>
<feature type="transmembrane region" description="Helical" evidence="9">
    <location>
        <begin position="329"/>
        <end position="347"/>
    </location>
</feature>
<dbReference type="GeneID" id="28737113"/>
<feature type="transmembrane region" description="Helical" evidence="9">
    <location>
        <begin position="425"/>
        <end position="446"/>
    </location>
</feature>